<sequence>MAEPPVPQLGRRITDCVHLLCPLCAPLHIVETGLLASSGNHHRTSGKLPLTISEETEESLIIQPSNRHQVETDIRDMTNIFENKNCTRLRPQMHISNDNRL</sequence>
<keyword evidence="2" id="KW-1185">Reference proteome</keyword>
<reference evidence="1" key="2">
    <citation type="submission" date="2023-04" db="EMBL/GenBank/DDBJ databases">
        <authorList>
            <person name="Bruccoleri R.E."/>
            <person name="Oakeley E.J."/>
            <person name="Faust A.-M."/>
            <person name="Dessus-Babus S."/>
            <person name="Altorfer M."/>
            <person name="Burckhardt D."/>
            <person name="Oertli M."/>
            <person name="Naumann U."/>
            <person name="Petersen F."/>
            <person name="Wong J."/>
        </authorList>
    </citation>
    <scope>NUCLEOTIDE SEQUENCE</scope>
    <source>
        <strain evidence="1">GSM-AAB239-AS_SAM_17_03QT</strain>
        <tissue evidence="1">Leaf</tissue>
    </source>
</reference>
<evidence type="ECO:0000313" key="2">
    <source>
        <dbReference type="Proteomes" id="UP001140949"/>
    </source>
</evidence>
<dbReference type="AlphaFoldDB" id="A0AAX6FCN0"/>
<evidence type="ECO:0000313" key="1">
    <source>
        <dbReference type="EMBL" id="KAJ6813933.1"/>
    </source>
</evidence>
<proteinExistence type="predicted"/>
<reference evidence="1" key="1">
    <citation type="journal article" date="2023" name="GigaByte">
        <title>Genome assembly of the bearded iris, Iris pallida Lam.</title>
        <authorList>
            <person name="Bruccoleri R.E."/>
            <person name="Oakeley E.J."/>
            <person name="Faust A.M.E."/>
            <person name="Altorfer M."/>
            <person name="Dessus-Babus S."/>
            <person name="Burckhardt D."/>
            <person name="Oertli M."/>
            <person name="Naumann U."/>
            <person name="Petersen F."/>
            <person name="Wong J."/>
        </authorList>
    </citation>
    <scope>NUCLEOTIDE SEQUENCE</scope>
    <source>
        <strain evidence="1">GSM-AAB239-AS_SAM_17_03QT</strain>
    </source>
</reference>
<gene>
    <name evidence="1" type="ORF">M6B38_103205</name>
</gene>
<dbReference type="Proteomes" id="UP001140949">
    <property type="component" value="Unassembled WGS sequence"/>
</dbReference>
<protein>
    <submittedName>
        <fullName evidence="1">Uncharacterized protein</fullName>
    </submittedName>
</protein>
<comment type="caution">
    <text evidence="1">The sequence shown here is derived from an EMBL/GenBank/DDBJ whole genome shotgun (WGS) entry which is preliminary data.</text>
</comment>
<dbReference type="EMBL" id="JANAVB010030020">
    <property type="protein sequence ID" value="KAJ6813933.1"/>
    <property type="molecule type" value="Genomic_DNA"/>
</dbReference>
<name>A0AAX6FCN0_IRIPA</name>
<organism evidence="1 2">
    <name type="scientific">Iris pallida</name>
    <name type="common">Sweet iris</name>
    <dbReference type="NCBI Taxonomy" id="29817"/>
    <lineage>
        <taxon>Eukaryota</taxon>
        <taxon>Viridiplantae</taxon>
        <taxon>Streptophyta</taxon>
        <taxon>Embryophyta</taxon>
        <taxon>Tracheophyta</taxon>
        <taxon>Spermatophyta</taxon>
        <taxon>Magnoliopsida</taxon>
        <taxon>Liliopsida</taxon>
        <taxon>Asparagales</taxon>
        <taxon>Iridaceae</taxon>
        <taxon>Iridoideae</taxon>
        <taxon>Irideae</taxon>
        <taxon>Iris</taxon>
    </lineage>
</organism>
<accession>A0AAX6FCN0</accession>